<evidence type="ECO:0000313" key="4">
    <source>
        <dbReference type="Proteomes" id="UP001321473"/>
    </source>
</evidence>
<protein>
    <recommendedName>
        <fullName evidence="5">Secreted protein</fullName>
    </recommendedName>
</protein>
<dbReference type="Proteomes" id="UP001321473">
    <property type="component" value="Unassembled WGS sequence"/>
</dbReference>
<keyword evidence="4" id="KW-1185">Reference proteome</keyword>
<sequence length="68" mass="6966">MKSNAAILMVLLLLCAASAPAMGLCPSNEGVFSDCAYSECTPGECAIFGLECCPKPCGGSWCVRGIFG</sequence>
<comment type="caution">
    <text evidence="3">The sequence shown here is derived from an EMBL/GenBank/DDBJ whole genome shotgun (WGS) entry which is preliminary data.</text>
</comment>
<keyword evidence="1" id="KW-0732">Signal</keyword>
<proteinExistence type="predicted"/>
<dbReference type="EMBL" id="JARKHS020029520">
    <property type="protein sequence ID" value="KAK8763226.1"/>
    <property type="molecule type" value="Genomic_DNA"/>
</dbReference>
<feature type="chain" id="PRO_5044712274" description="Secreted protein" evidence="1">
    <location>
        <begin position="24"/>
        <end position="68"/>
    </location>
</feature>
<dbReference type="AlphaFoldDB" id="A0AAQ4DL86"/>
<dbReference type="EMBL" id="JARKHS020032182">
    <property type="protein sequence ID" value="KAK8760576.1"/>
    <property type="molecule type" value="Genomic_DNA"/>
</dbReference>
<organism evidence="3 4">
    <name type="scientific">Amblyomma americanum</name>
    <name type="common">Lone star tick</name>
    <dbReference type="NCBI Taxonomy" id="6943"/>
    <lineage>
        <taxon>Eukaryota</taxon>
        <taxon>Metazoa</taxon>
        <taxon>Ecdysozoa</taxon>
        <taxon>Arthropoda</taxon>
        <taxon>Chelicerata</taxon>
        <taxon>Arachnida</taxon>
        <taxon>Acari</taxon>
        <taxon>Parasitiformes</taxon>
        <taxon>Ixodida</taxon>
        <taxon>Ixodoidea</taxon>
        <taxon>Ixodidae</taxon>
        <taxon>Amblyomminae</taxon>
        <taxon>Amblyomma</taxon>
    </lineage>
</organism>
<evidence type="ECO:0008006" key="5">
    <source>
        <dbReference type="Google" id="ProtNLM"/>
    </source>
</evidence>
<feature type="signal peptide" evidence="1">
    <location>
        <begin position="1"/>
        <end position="23"/>
    </location>
</feature>
<name>A0AAQ4DL86_AMBAM</name>
<reference evidence="3 4" key="1">
    <citation type="journal article" date="2023" name="Arcadia Sci">
        <title>De novo assembly of a long-read Amblyomma americanum tick genome.</title>
        <authorList>
            <person name="Chou S."/>
            <person name="Poskanzer K.E."/>
            <person name="Rollins M."/>
            <person name="Thuy-Boun P.S."/>
        </authorList>
    </citation>
    <scope>NUCLEOTIDE SEQUENCE [LARGE SCALE GENOMIC DNA]</scope>
    <source>
        <strain evidence="3">F_SG_1</strain>
        <tissue evidence="3">Salivary glands</tissue>
    </source>
</reference>
<reference evidence="3" key="3">
    <citation type="submission" date="2024-02" db="EMBL/GenBank/DDBJ databases">
        <authorList>
            <person name="Mcdaniel E.A."/>
            <person name="Celebi F.M."/>
            <person name="Reiter T."/>
            <person name="Weiss E.C."/>
            <person name="Chou S."/>
        </authorList>
    </citation>
    <scope>NUCLEOTIDE SEQUENCE</scope>
    <source>
        <strain evidence="3">F_SG_1</strain>
        <tissue evidence="3">Salivary glands</tissue>
    </source>
</reference>
<evidence type="ECO:0000256" key="1">
    <source>
        <dbReference type="SAM" id="SignalP"/>
    </source>
</evidence>
<evidence type="ECO:0000313" key="2">
    <source>
        <dbReference type="EMBL" id="KAK8760576.1"/>
    </source>
</evidence>
<gene>
    <name evidence="2" type="ORF">V5799_028154</name>
    <name evidence="3" type="ORF">V5799_034168</name>
</gene>
<evidence type="ECO:0000313" key="3">
    <source>
        <dbReference type="EMBL" id="KAK8763226.1"/>
    </source>
</evidence>
<accession>A0AAQ4DL86</accession>
<reference evidence="3" key="2">
    <citation type="submission" date="2023-03" db="EMBL/GenBank/DDBJ databases">
        <authorList>
            <person name="Thuy-Boun P."/>
        </authorList>
    </citation>
    <scope>NUCLEOTIDE SEQUENCE</scope>
    <source>
        <strain evidence="3">F_SG_1</strain>
        <tissue evidence="3">Salivary glands</tissue>
    </source>
</reference>